<dbReference type="Proteomes" id="UP000183760">
    <property type="component" value="Unassembled WGS sequence"/>
</dbReference>
<dbReference type="Proteomes" id="UP000321514">
    <property type="component" value="Unassembled WGS sequence"/>
</dbReference>
<evidence type="ECO:0000313" key="4">
    <source>
        <dbReference type="Proteomes" id="UP000321514"/>
    </source>
</evidence>
<reference evidence="1 4" key="2">
    <citation type="submission" date="2019-07" db="EMBL/GenBank/DDBJ databases">
        <title>Whole genome shotgun sequence of Myxococcus fulvus NBRC 100333.</title>
        <authorList>
            <person name="Hosoyama A."/>
            <person name="Uohara A."/>
            <person name="Ohji S."/>
            <person name="Ichikawa N."/>
        </authorList>
    </citation>
    <scope>NUCLEOTIDE SEQUENCE [LARGE SCALE GENOMIC DNA]</scope>
    <source>
        <strain evidence="1 4">NBRC 100333</strain>
    </source>
</reference>
<evidence type="ECO:0000313" key="1">
    <source>
        <dbReference type="EMBL" id="GEN06535.1"/>
    </source>
</evidence>
<evidence type="ECO:0000313" key="2">
    <source>
        <dbReference type="EMBL" id="SET45895.1"/>
    </source>
</evidence>
<keyword evidence="3" id="KW-1185">Reference proteome</keyword>
<protein>
    <submittedName>
        <fullName evidence="1">Uncharacterized protein</fullName>
    </submittedName>
</protein>
<proteinExistence type="predicted"/>
<accession>A0A511SXB3</accession>
<gene>
    <name evidence="1" type="ORF">MFU01_15720</name>
    <name evidence="2" type="ORF">SAMN05443572_102354</name>
</gene>
<evidence type="ECO:0000313" key="3">
    <source>
        <dbReference type="Proteomes" id="UP000183760"/>
    </source>
</evidence>
<dbReference type="OrthoDB" id="5382566at2"/>
<dbReference type="EMBL" id="BJXR01000016">
    <property type="protein sequence ID" value="GEN06535.1"/>
    <property type="molecule type" value="Genomic_DNA"/>
</dbReference>
<dbReference type="RefSeq" id="WP_074950572.1">
    <property type="nucleotide sequence ID" value="NZ_BJXR01000016.1"/>
</dbReference>
<dbReference type="AlphaFoldDB" id="A0A511SXB3"/>
<dbReference type="STRING" id="1334629.MFUL124B02_33045"/>
<comment type="caution">
    <text evidence="1">The sequence shown here is derived from an EMBL/GenBank/DDBJ whole genome shotgun (WGS) entry which is preliminary data.</text>
</comment>
<name>A0A511SXB3_MYXFU</name>
<dbReference type="EMBL" id="FOIB01000002">
    <property type="protein sequence ID" value="SET45895.1"/>
    <property type="molecule type" value="Genomic_DNA"/>
</dbReference>
<organism evidence="1 4">
    <name type="scientific">Myxococcus fulvus</name>
    <dbReference type="NCBI Taxonomy" id="33"/>
    <lineage>
        <taxon>Bacteria</taxon>
        <taxon>Pseudomonadati</taxon>
        <taxon>Myxococcota</taxon>
        <taxon>Myxococcia</taxon>
        <taxon>Myxococcales</taxon>
        <taxon>Cystobacterineae</taxon>
        <taxon>Myxococcaceae</taxon>
        <taxon>Myxococcus</taxon>
    </lineage>
</organism>
<sequence>MAGPYVYFFFKPERVTLLEGFSTKVSVWGVPKNNPSVPENVTHRMYCYVENGDTSIRIYKSSNYLQVSGLHYNTSPATVTAVPLNDDPEFPRIKTQLKCTVEQSDVLIYAPDGHIYWINQELWQQAERLSLTDPRLSKDLPVLLKNETVVANLPVPQDTSLPVSSASERMEPAAEPITCFLLNLNSILLSYTPGANLQPGEQGPVYRHPDTEP</sequence>
<reference evidence="2 3" key="1">
    <citation type="submission" date="2016-10" db="EMBL/GenBank/DDBJ databases">
        <authorList>
            <person name="Varghese N."/>
            <person name="Submissions S."/>
        </authorList>
    </citation>
    <scope>NUCLEOTIDE SEQUENCE [LARGE SCALE GENOMIC DNA]</scope>
    <source>
        <strain evidence="2 3">DSM 16525</strain>
    </source>
</reference>